<dbReference type="PANTHER" id="PTHR24056:SF171">
    <property type="entry name" value="CYCLIN-DEPENDENT KINASE 20"/>
    <property type="match status" value="1"/>
</dbReference>
<dbReference type="SUPFAM" id="SSF56112">
    <property type="entry name" value="Protein kinase-like (PK-like)"/>
    <property type="match status" value="1"/>
</dbReference>
<organism evidence="14 15">
    <name type="scientific">Henosepilachna vigintioctopunctata</name>
    <dbReference type="NCBI Taxonomy" id="420089"/>
    <lineage>
        <taxon>Eukaryota</taxon>
        <taxon>Metazoa</taxon>
        <taxon>Ecdysozoa</taxon>
        <taxon>Arthropoda</taxon>
        <taxon>Hexapoda</taxon>
        <taxon>Insecta</taxon>
        <taxon>Pterygota</taxon>
        <taxon>Neoptera</taxon>
        <taxon>Endopterygota</taxon>
        <taxon>Coleoptera</taxon>
        <taxon>Polyphaga</taxon>
        <taxon>Cucujiformia</taxon>
        <taxon>Coccinelloidea</taxon>
        <taxon>Coccinellidae</taxon>
        <taxon>Epilachninae</taxon>
        <taxon>Epilachnini</taxon>
        <taxon>Henosepilachna</taxon>
    </lineage>
</organism>
<sequence>MDDFKPLGRAGEGAHGFVFKAMDKKTHKIVALKKISFNPNHPMPKNTMREICALRVLKSPNIVELVDIRGVENSVVLVMEYLPCSLSDVIRYVEKPITLAQTKTYIQMCLSGVSYMHNNHIMHRDLKPSNLLISHSGILKIADFGLARIYKKTDLRTYSHQVATRWYRAPELLYGSRTYTPKVDIWSVGCILGEMIHRKPLFPGETDIEQLAIVLGTLGTPDEIIWPGVTSLPDYNKISFSHTSPKSWKTVIPDGDKQSLNIIATMLQYNEAERPSAEEALNHDFFFVAPVPASLQEMPIINDIKTKMNRKLATFDSNLDDLL</sequence>
<feature type="domain" description="Protein kinase" evidence="13">
    <location>
        <begin position="4"/>
        <end position="286"/>
    </location>
</feature>
<dbReference type="Pfam" id="PF00069">
    <property type="entry name" value="Pkinase"/>
    <property type="match status" value="1"/>
</dbReference>
<dbReference type="InterPro" id="IPR008271">
    <property type="entry name" value="Ser/Thr_kinase_AS"/>
</dbReference>
<keyword evidence="15" id="KW-1185">Reference proteome</keyword>
<comment type="caution">
    <text evidence="14">The sequence shown here is derived from an EMBL/GenBank/DDBJ whole genome shotgun (WGS) entry which is preliminary data.</text>
</comment>
<evidence type="ECO:0000256" key="12">
    <source>
        <dbReference type="ARBA" id="ARBA00048367"/>
    </source>
</evidence>
<proteinExistence type="inferred from homology"/>
<evidence type="ECO:0000256" key="5">
    <source>
        <dbReference type="ARBA" id="ARBA00022741"/>
    </source>
</evidence>
<evidence type="ECO:0000256" key="2">
    <source>
        <dbReference type="ARBA" id="ARBA00012425"/>
    </source>
</evidence>
<dbReference type="EMBL" id="JARQZJ010000133">
    <property type="protein sequence ID" value="KAK9892289.1"/>
    <property type="molecule type" value="Genomic_DNA"/>
</dbReference>
<dbReference type="GO" id="GO:0004693">
    <property type="term" value="F:cyclin-dependent protein serine/threonine kinase activity"/>
    <property type="evidence" value="ECO:0007669"/>
    <property type="project" value="UniProtKB-EC"/>
</dbReference>
<evidence type="ECO:0000313" key="14">
    <source>
        <dbReference type="EMBL" id="KAK9892289.1"/>
    </source>
</evidence>
<evidence type="ECO:0000256" key="7">
    <source>
        <dbReference type="ARBA" id="ARBA00022840"/>
    </source>
</evidence>
<comment type="similarity">
    <text evidence="1">Belongs to the protein kinase superfamily. CMGC Ser/Thr protein kinase family. CDC2/CDKX subfamily.</text>
</comment>
<evidence type="ECO:0000256" key="4">
    <source>
        <dbReference type="ARBA" id="ARBA00022679"/>
    </source>
</evidence>
<dbReference type="InterPro" id="IPR011009">
    <property type="entry name" value="Kinase-like_dom_sf"/>
</dbReference>
<dbReference type="InterPro" id="IPR000719">
    <property type="entry name" value="Prot_kinase_dom"/>
</dbReference>
<reference evidence="14 15" key="1">
    <citation type="submission" date="2023-03" db="EMBL/GenBank/DDBJ databases">
        <title>Genome insight into feeding habits of ladybird beetles.</title>
        <authorList>
            <person name="Li H.-S."/>
            <person name="Huang Y.-H."/>
            <person name="Pang H."/>
        </authorList>
    </citation>
    <scope>NUCLEOTIDE SEQUENCE [LARGE SCALE GENOMIC DNA]</scope>
    <source>
        <strain evidence="14">SYSU_2023b</strain>
        <tissue evidence="14">Whole body</tissue>
    </source>
</reference>
<dbReference type="GO" id="GO:0005524">
    <property type="term" value="F:ATP binding"/>
    <property type="evidence" value="ECO:0007669"/>
    <property type="project" value="UniProtKB-KW"/>
</dbReference>
<dbReference type="FunFam" id="3.30.200.20:FF:000579">
    <property type="entry name" value="cyclin-dependent kinase 20"/>
    <property type="match status" value="1"/>
</dbReference>
<dbReference type="GO" id="GO:0005634">
    <property type="term" value="C:nucleus"/>
    <property type="evidence" value="ECO:0007669"/>
    <property type="project" value="TreeGrafter"/>
</dbReference>
<evidence type="ECO:0000256" key="8">
    <source>
        <dbReference type="ARBA" id="ARBA00035711"/>
    </source>
</evidence>
<evidence type="ECO:0000256" key="10">
    <source>
        <dbReference type="ARBA" id="ARBA00035723"/>
    </source>
</evidence>
<dbReference type="AlphaFoldDB" id="A0AAW1VIP4"/>
<evidence type="ECO:0000256" key="11">
    <source>
        <dbReference type="ARBA" id="ARBA00047811"/>
    </source>
</evidence>
<comment type="catalytic activity">
    <reaction evidence="11">
        <text>L-threonyl-[protein] + ATP = O-phospho-L-threonyl-[protein] + ADP + H(+)</text>
        <dbReference type="Rhea" id="RHEA:46608"/>
        <dbReference type="Rhea" id="RHEA-COMP:11060"/>
        <dbReference type="Rhea" id="RHEA-COMP:11605"/>
        <dbReference type="ChEBI" id="CHEBI:15378"/>
        <dbReference type="ChEBI" id="CHEBI:30013"/>
        <dbReference type="ChEBI" id="CHEBI:30616"/>
        <dbReference type="ChEBI" id="CHEBI:61977"/>
        <dbReference type="ChEBI" id="CHEBI:456216"/>
        <dbReference type="EC" id="2.7.11.22"/>
    </reaction>
</comment>
<evidence type="ECO:0000313" key="15">
    <source>
        <dbReference type="Proteomes" id="UP001431783"/>
    </source>
</evidence>
<evidence type="ECO:0000259" key="13">
    <source>
        <dbReference type="PROSITE" id="PS50011"/>
    </source>
</evidence>
<keyword evidence="5" id="KW-0547">Nucleotide-binding</keyword>
<comment type="catalytic activity">
    <reaction evidence="12">
        <text>L-seryl-[protein] + ATP = O-phospho-L-seryl-[protein] + ADP + H(+)</text>
        <dbReference type="Rhea" id="RHEA:17989"/>
        <dbReference type="Rhea" id="RHEA-COMP:9863"/>
        <dbReference type="Rhea" id="RHEA-COMP:11604"/>
        <dbReference type="ChEBI" id="CHEBI:15378"/>
        <dbReference type="ChEBI" id="CHEBI:29999"/>
        <dbReference type="ChEBI" id="CHEBI:30616"/>
        <dbReference type="ChEBI" id="CHEBI:83421"/>
        <dbReference type="ChEBI" id="CHEBI:456216"/>
        <dbReference type="EC" id="2.7.11.22"/>
    </reaction>
</comment>
<dbReference type="Gene3D" id="3.30.200.20">
    <property type="entry name" value="Phosphorylase Kinase, domain 1"/>
    <property type="match status" value="1"/>
</dbReference>
<dbReference type="Proteomes" id="UP001431783">
    <property type="component" value="Unassembled WGS sequence"/>
</dbReference>
<dbReference type="PROSITE" id="PS00108">
    <property type="entry name" value="PROTEIN_KINASE_ST"/>
    <property type="match status" value="1"/>
</dbReference>
<gene>
    <name evidence="14" type="ORF">WA026_019096</name>
</gene>
<accession>A0AAW1VIP4</accession>
<dbReference type="PANTHER" id="PTHR24056">
    <property type="entry name" value="CELL DIVISION PROTEIN KINASE"/>
    <property type="match status" value="1"/>
</dbReference>
<evidence type="ECO:0000256" key="6">
    <source>
        <dbReference type="ARBA" id="ARBA00022777"/>
    </source>
</evidence>
<keyword evidence="7" id="KW-0067">ATP-binding</keyword>
<protein>
    <recommendedName>
        <fullName evidence="8">Cyclin-dependent kinase 20</fullName>
        <ecNumber evidence="2">2.7.11.22</ecNumber>
    </recommendedName>
    <alternativeName>
        <fullName evidence="9">Cell cycle-related kinase</fullName>
    </alternativeName>
    <alternativeName>
        <fullName evidence="10">Cell division protein kinase 20</fullName>
    </alternativeName>
</protein>
<evidence type="ECO:0000256" key="3">
    <source>
        <dbReference type="ARBA" id="ARBA00022527"/>
    </source>
</evidence>
<dbReference type="InterPro" id="IPR050108">
    <property type="entry name" value="CDK"/>
</dbReference>
<evidence type="ECO:0000256" key="1">
    <source>
        <dbReference type="ARBA" id="ARBA00006485"/>
    </source>
</evidence>
<keyword evidence="4" id="KW-0808">Transferase</keyword>
<dbReference type="FunFam" id="1.10.510.10:FF:000611">
    <property type="entry name" value="CMGC family protein kinase"/>
    <property type="match status" value="1"/>
</dbReference>
<dbReference type="EC" id="2.7.11.22" evidence="2"/>
<dbReference type="Gene3D" id="1.10.510.10">
    <property type="entry name" value="Transferase(Phosphotransferase) domain 1"/>
    <property type="match status" value="1"/>
</dbReference>
<dbReference type="SMART" id="SM00220">
    <property type="entry name" value="S_TKc"/>
    <property type="match status" value="1"/>
</dbReference>
<dbReference type="PROSITE" id="PS50011">
    <property type="entry name" value="PROTEIN_KINASE_DOM"/>
    <property type="match status" value="1"/>
</dbReference>
<keyword evidence="3" id="KW-0723">Serine/threonine-protein kinase</keyword>
<keyword evidence="6" id="KW-0418">Kinase</keyword>
<name>A0AAW1VIP4_9CUCU</name>
<evidence type="ECO:0000256" key="9">
    <source>
        <dbReference type="ARBA" id="ARBA00035720"/>
    </source>
</evidence>